<dbReference type="SUPFAM" id="SSF56672">
    <property type="entry name" value="DNA/RNA polymerases"/>
    <property type="match status" value="1"/>
</dbReference>
<reference evidence="1" key="1">
    <citation type="submission" date="2016-05" db="EMBL/GenBank/DDBJ databases">
        <authorList>
            <person name="Lavstsen T."/>
            <person name="Jespersen J.S."/>
        </authorList>
    </citation>
    <scope>NUCLEOTIDE SEQUENCE</scope>
    <source>
        <tissue evidence="1">Brain</tissue>
    </source>
</reference>
<accession>A0A1A8BED2</accession>
<dbReference type="Gene3D" id="3.10.10.10">
    <property type="entry name" value="HIV Type 1 Reverse Transcriptase, subunit A, domain 1"/>
    <property type="match status" value="1"/>
</dbReference>
<protein>
    <submittedName>
        <fullName evidence="1">Uncharacterized protein</fullName>
    </submittedName>
</protein>
<proteinExistence type="predicted"/>
<feature type="non-terminal residue" evidence="1">
    <location>
        <position position="66"/>
    </location>
</feature>
<name>A0A1A8BED2_NOTKA</name>
<organism evidence="1">
    <name type="scientific">Nothobranchius kadleci</name>
    <name type="common">African annual killifish</name>
    <dbReference type="NCBI Taxonomy" id="1051664"/>
    <lineage>
        <taxon>Eukaryota</taxon>
        <taxon>Metazoa</taxon>
        <taxon>Chordata</taxon>
        <taxon>Craniata</taxon>
        <taxon>Vertebrata</taxon>
        <taxon>Euteleostomi</taxon>
        <taxon>Actinopterygii</taxon>
        <taxon>Neopterygii</taxon>
        <taxon>Teleostei</taxon>
        <taxon>Neoteleostei</taxon>
        <taxon>Acanthomorphata</taxon>
        <taxon>Ovalentaria</taxon>
        <taxon>Atherinomorphae</taxon>
        <taxon>Cyprinodontiformes</taxon>
        <taxon>Nothobranchiidae</taxon>
        <taxon>Nothobranchius</taxon>
    </lineage>
</organism>
<dbReference type="AlphaFoldDB" id="A0A1A8BED2"/>
<dbReference type="InterPro" id="IPR043502">
    <property type="entry name" value="DNA/RNA_pol_sf"/>
</dbReference>
<gene>
    <name evidence="1" type="primary">BX539340.1</name>
</gene>
<feature type="non-terminal residue" evidence="1">
    <location>
        <position position="1"/>
    </location>
</feature>
<sequence length="66" mass="7261">PAKIQIAQEEFTNMECLGIVRRSDRPWVSPLHMVPKADGALVVISGALTTPPTTIAIANRFAFHYL</sequence>
<evidence type="ECO:0000313" key="1">
    <source>
        <dbReference type="EMBL" id="SBP64845.1"/>
    </source>
</evidence>
<dbReference type="EMBL" id="HADZ01000904">
    <property type="protein sequence ID" value="SBP64845.1"/>
    <property type="molecule type" value="Transcribed_RNA"/>
</dbReference>
<reference evidence="1" key="2">
    <citation type="submission" date="2016-06" db="EMBL/GenBank/DDBJ databases">
        <title>The genome of a short-lived fish provides insights into sex chromosome evolution and the genetic control of aging.</title>
        <authorList>
            <person name="Reichwald K."/>
            <person name="Felder M."/>
            <person name="Petzold A."/>
            <person name="Koch P."/>
            <person name="Groth M."/>
            <person name="Platzer M."/>
        </authorList>
    </citation>
    <scope>NUCLEOTIDE SEQUENCE</scope>
    <source>
        <tissue evidence="1">Brain</tissue>
    </source>
</reference>